<keyword evidence="3" id="KW-1185">Reference proteome</keyword>
<evidence type="ECO:0000313" key="3">
    <source>
        <dbReference type="Proteomes" id="UP001149163"/>
    </source>
</evidence>
<accession>A0A9W9ID41</accession>
<dbReference type="OrthoDB" id="10666422at2759"/>
<evidence type="ECO:0000313" key="2">
    <source>
        <dbReference type="EMBL" id="KAJ5169187.1"/>
    </source>
</evidence>
<reference evidence="2" key="1">
    <citation type="submission" date="2022-11" db="EMBL/GenBank/DDBJ databases">
        <authorList>
            <person name="Petersen C."/>
        </authorList>
    </citation>
    <scope>NUCLEOTIDE SEQUENCE</scope>
    <source>
        <strain evidence="2">IBT 26290</strain>
    </source>
</reference>
<name>A0A9W9ID41_9EURO</name>
<dbReference type="GeneID" id="81426082"/>
<dbReference type="AlphaFoldDB" id="A0A9W9ID41"/>
<gene>
    <name evidence="2" type="ORF">N7482_004781</name>
</gene>
<proteinExistence type="predicted"/>
<sequence>MSTIFLSHIAQTDSEEELLEPILVEDLDALFDTMEGRKLTTLDPKRVVRDRATAAGHNADQPTNDVPVPSVTNRNAPMTPSVPLQYRSAMAPAPAPTSMALPVRMAPRRTLQPSDTTFSSGFAQPPGTVPYIQGPPPAPADNHPNLSPQRPHSAISTTPETPNKEPWAKRLRTGGAIPATPDPAPASTTPSKGSKGSTKKSHCIRYPSSWADAEEEDFLLFELRAQSDPGEKDAWGKLAVEWNRMTGRSYSKKTLAARWARIKQMLGLPPQEMKMEMEMEVDDPVFMGGLCGFEYLILLRGFGDEGWEWC</sequence>
<protein>
    <submittedName>
        <fullName evidence="2">Uncharacterized protein</fullName>
    </submittedName>
</protein>
<feature type="compositionally biased region" description="Polar residues" evidence="1">
    <location>
        <begin position="144"/>
        <end position="161"/>
    </location>
</feature>
<feature type="region of interest" description="Disordered" evidence="1">
    <location>
        <begin position="114"/>
        <end position="202"/>
    </location>
</feature>
<dbReference type="RefSeq" id="XP_056545648.1">
    <property type="nucleotide sequence ID" value="XM_056686906.1"/>
</dbReference>
<dbReference type="Proteomes" id="UP001149163">
    <property type="component" value="Unassembled WGS sequence"/>
</dbReference>
<feature type="compositionally biased region" description="Low complexity" evidence="1">
    <location>
        <begin position="173"/>
        <end position="196"/>
    </location>
</feature>
<comment type="caution">
    <text evidence="2">The sequence shown here is derived from an EMBL/GenBank/DDBJ whole genome shotgun (WGS) entry which is preliminary data.</text>
</comment>
<evidence type="ECO:0000256" key="1">
    <source>
        <dbReference type="SAM" id="MobiDB-lite"/>
    </source>
</evidence>
<dbReference type="EMBL" id="JAPQKN010000002">
    <property type="protein sequence ID" value="KAJ5169187.1"/>
    <property type="molecule type" value="Genomic_DNA"/>
</dbReference>
<reference evidence="2" key="2">
    <citation type="journal article" date="2023" name="IMA Fungus">
        <title>Comparative genomic study of the Penicillium genus elucidates a diverse pangenome and 15 lateral gene transfer events.</title>
        <authorList>
            <person name="Petersen C."/>
            <person name="Sorensen T."/>
            <person name="Nielsen M.R."/>
            <person name="Sondergaard T.E."/>
            <person name="Sorensen J.L."/>
            <person name="Fitzpatrick D.A."/>
            <person name="Frisvad J.C."/>
            <person name="Nielsen K.L."/>
        </authorList>
    </citation>
    <scope>NUCLEOTIDE SEQUENCE</scope>
    <source>
        <strain evidence="2">IBT 26290</strain>
    </source>
</reference>
<organism evidence="2 3">
    <name type="scientific">Penicillium canariense</name>
    <dbReference type="NCBI Taxonomy" id="189055"/>
    <lineage>
        <taxon>Eukaryota</taxon>
        <taxon>Fungi</taxon>
        <taxon>Dikarya</taxon>
        <taxon>Ascomycota</taxon>
        <taxon>Pezizomycotina</taxon>
        <taxon>Eurotiomycetes</taxon>
        <taxon>Eurotiomycetidae</taxon>
        <taxon>Eurotiales</taxon>
        <taxon>Aspergillaceae</taxon>
        <taxon>Penicillium</taxon>
    </lineage>
</organism>